<evidence type="ECO:0000256" key="5">
    <source>
        <dbReference type="ARBA" id="ARBA00022989"/>
    </source>
</evidence>
<dbReference type="GO" id="GO:0016020">
    <property type="term" value="C:membrane"/>
    <property type="evidence" value="ECO:0007669"/>
    <property type="project" value="UniProtKB-SubCell"/>
</dbReference>
<sequence>ERIRSRERARKRTTTRGKKPRRKKAIRQGRFFWRHSNCEERGAEYHPPAQPGDRGTRRSTLCYQENKGKETRGRVRGKLGAVPLWISGKQSSSPWQGKKGEPERVWKAEEGAGFPYGDSGRGRTLDSALRVGLGASWLLQGFRLPLESPSTGVLSSPGLRPPNPEKSFYDPCMNVPGCRVALLPLVRSGKKVCGSGNPVLVDNASLVKKEKFWGLVGGRGFLLCGICGILCAKKKSGLVMILFSACCICGLIGGILNFQFLRAVTKKTSSLYPLHLASMSLACIGIGGCTLSSWLTCRLASYEQRRMFSEREHSLHHSHEMAEKEMTDNMSNGGPQLIFNGRV</sequence>
<dbReference type="GO" id="GO:0005737">
    <property type="term" value="C:cytoplasm"/>
    <property type="evidence" value="ECO:0007669"/>
    <property type="project" value="UniProtKB-SubCell"/>
</dbReference>
<keyword evidence="4 9" id="KW-0812">Transmembrane</keyword>
<evidence type="ECO:0000256" key="7">
    <source>
        <dbReference type="ARBA" id="ARBA00044525"/>
    </source>
</evidence>
<keyword evidence="6 9" id="KW-0472">Membrane</keyword>
<accession>A0A9L0SVW1</accession>
<comment type="subcellular location">
    <subcellularLocation>
        <location evidence="2">Cytoplasm</location>
    </subcellularLocation>
    <subcellularLocation>
        <location evidence="1">Membrane</location>
        <topology evidence="1">Multi-pass membrane protein</topology>
    </subcellularLocation>
</comment>
<feature type="transmembrane region" description="Helical" evidence="9">
    <location>
        <begin position="272"/>
        <end position="297"/>
    </location>
</feature>
<dbReference type="Proteomes" id="UP000002281">
    <property type="component" value="Chromosome 4"/>
</dbReference>
<evidence type="ECO:0000313" key="10">
    <source>
        <dbReference type="Ensembl" id="ENSECAP00000080172.1"/>
    </source>
</evidence>
<reference evidence="10" key="2">
    <citation type="submission" date="2025-08" db="UniProtKB">
        <authorList>
            <consortium name="Ensembl"/>
        </authorList>
    </citation>
    <scope>IDENTIFICATION</scope>
    <source>
        <strain evidence="10">Thoroughbred</strain>
    </source>
</reference>
<feature type="compositionally biased region" description="Basic residues" evidence="8">
    <location>
        <begin position="7"/>
        <end position="27"/>
    </location>
</feature>
<keyword evidence="3" id="KW-0963">Cytoplasm</keyword>
<keyword evidence="5 9" id="KW-1133">Transmembrane helix</keyword>
<feature type="transmembrane region" description="Helical" evidence="9">
    <location>
        <begin position="238"/>
        <end position="260"/>
    </location>
</feature>
<evidence type="ECO:0000256" key="4">
    <source>
        <dbReference type="ARBA" id="ARBA00022692"/>
    </source>
</evidence>
<dbReference type="Ensembl" id="ENSECAT00000101792.1">
    <property type="protein sequence ID" value="ENSECAP00000080172.1"/>
    <property type="gene ID" value="ENSECAG00000015956.3"/>
</dbReference>
<dbReference type="GeneTree" id="ENSGT00940000163281"/>
<name>A0A9L0SVW1_HORSE</name>
<protein>
    <recommendedName>
        <fullName evidence="7">Transmembrane protein 196</fullName>
    </recommendedName>
</protein>
<reference evidence="10 11" key="1">
    <citation type="journal article" date="2009" name="Science">
        <title>Genome sequence, comparative analysis, and population genetics of the domestic horse.</title>
        <authorList>
            <consortium name="Broad Institute Genome Sequencing Platform"/>
            <consortium name="Broad Institute Whole Genome Assembly Team"/>
            <person name="Wade C.M."/>
            <person name="Giulotto E."/>
            <person name="Sigurdsson S."/>
            <person name="Zoli M."/>
            <person name="Gnerre S."/>
            <person name="Imsland F."/>
            <person name="Lear T.L."/>
            <person name="Adelson D.L."/>
            <person name="Bailey E."/>
            <person name="Bellone R.R."/>
            <person name="Bloecker H."/>
            <person name="Distl O."/>
            <person name="Edgar R.C."/>
            <person name="Garber M."/>
            <person name="Leeb T."/>
            <person name="Mauceli E."/>
            <person name="MacLeod J.N."/>
            <person name="Penedo M.C.T."/>
            <person name="Raison J.M."/>
            <person name="Sharpe T."/>
            <person name="Vogel J."/>
            <person name="Andersson L."/>
            <person name="Antczak D.F."/>
            <person name="Biagi T."/>
            <person name="Binns M.M."/>
            <person name="Chowdhary B.P."/>
            <person name="Coleman S.J."/>
            <person name="Della Valle G."/>
            <person name="Fryc S."/>
            <person name="Guerin G."/>
            <person name="Hasegawa T."/>
            <person name="Hill E.W."/>
            <person name="Jurka J."/>
            <person name="Kiialainen A."/>
            <person name="Lindgren G."/>
            <person name="Liu J."/>
            <person name="Magnani E."/>
            <person name="Mickelson J.R."/>
            <person name="Murray J."/>
            <person name="Nergadze S.G."/>
            <person name="Onofrio R."/>
            <person name="Pedroni S."/>
            <person name="Piras M.F."/>
            <person name="Raudsepp T."/>
            <person name="Rocchi M."/>
            <person name="Roeed K.H."/>
            <person name="Ryder O.A."/>
            <person name="Searle S."/>
            <person name="Skow L."/>
            <person name="Swinburne J.E."/>
            <person name="Syvaenen A.C."/>
            <person name="Tozaki T."/>
            <person name="Valberg S.J."/>
            <person name="Vaudin M."/>
            <person name="White J.R."/>
            <person name="Zody M.C."/>
            <person name="Lander E.S."/>
            <person name="Lindblad-Toh K."/>
        </authorList>
    </citation>
    <scope>NUCLEOTIDE SEQUENCE [LARGE SCALE GENOMIC DNA]</scope>
    <source>
        <strain evidence="10 11">Thoroughbred</strain>
    </source>
</reference>
<evidence type="ECO:0000256" key="8">
    <source>
        <dbReference type="SAM" id="MobiDB-lite"/>
    </source>
</evidence>
<dbReference type="PANTHER" id="PTHR28681">
    <property type="entry name" value="TRANSMEMBRANE PROTEIN 196"/>
    <property type="match status" value="1"/>
</dbReference>
<organism evidence="10 11">
    <name type="scientific">Equus caballus</name>
    <name type="common">Horse</name>
    <dbReference type="NCBI Taxonomy" id="9796"/>
    <lineage>
        <taxon>Eukaryota</taxon>
        <taxon>Metazoa</taxon>
        <taxon>Chordata</taxon>
        <taxon>Craniata</taxon>
        <taxon>Vertebrata</taxon>
        <taxon>Euteleostomi</taxon>
        <taxon>Mammalia</taxon>
        <taxon>Eutheria</taxon>
        <taxon>Laurasiatheria</taxon>
        <taxon>Perissodactyla</taxon>
        <taxon>Equidae</taxon>
        <taxon>Equus</taxon>
    </lineage>
</organism>
<evidence type="ECO:0000256" key="1">
    <source>
        <dbReference type="ARBA" id="ARBA00004141"/>
    </source>
</evidence>
<evidence type="ECO:0000313" key="11">
    <source>
        <dbReference type="Proteomes" id="UP000002281"/>
    </source>
</evidence>
<evidence type="ECO:0000256" key="6">
    <source>
        <dbReference type="ARBA" id="ARBA00023136"/>
    </source>
</evidence>
<feature type="region of interest" description="Disordered" evidence="8">
    <location>
        <begin position="40"/>
        <end position="59"/>
    </location>
</feature>
<reference evidence="10" key="3">
    <citation type="submission" date="2025-09" db="UniProtKB">
        <authorList>
            <consortium name="Ensembl"/>
        </authorList>
    </citation>
    <scope>IDENTIFICATION</scope>
    <source>
        <strain evidence="10">Thoroughbred</strain>
    </source>
</reference>
<feature type="region of interest" description="Disordered" evidence="8">
    <location>
        <begin position="1"/>
        <end position="30"/>
    </location>
</feature>
<dbReference type="AlphaFoldDB" id="A0A9L0SVW1"/>
<keyword evidence="11" id="KW-1185">Reference proteome</keyword>
<dbReference type="InterPro" id="IPR037661">
    <property type="entry name" value="TMEM196"/>
</dbReference>
<evidence type="ECO:0000256" key="3">
    <source>
        <dbReference type="ARBA" id="ARBA00022490"/>
    </source>
</evidence>
<evidence type="ECO:0000256" key="9">
    <source>
        <dbReference type="SAM" id="Phobius"/>
    </source>
</evidence>
<evidence type="ECO:0000256" key="2">
    <source>
        <dbReference type="ARBA" id="ARBA00004496"/>
    </source>
</evidence>
<dbReference type="PANTHER" id="PTHR28681:SF1">
    <property type="entry name" value="TRANSMEMBRANE PROTEIN 196"/>
    <property type="match status" value="1"/>
</dbReference>
<proteinExistence type="predicted"/>